<dbReference type="EMBL" id="GISG01079044">
    <property type="protein sequence ID" value="MBA4631739.1"/>
    <property type="molecule type" value="Transcribed_RNA"/>
</dbReference>
<dbReference type="AlphaFoldDB" id="A0A7C8Z1A2"/>
<feature type="region of interest" description="Disordered" evidence="1">
    <location>
        <begin position="66"/>
        <end position="93"/>
    </location>
</feature>
<feature type="compositionally biased region" description="Basic and acidic residues" evidence="1">
    <location>
        <begin position="83"/>
        <end position="93"/>
    </location>
</feature>
<protein>
    <submittedName>
        <fullName evidence="2">Uncharacterized protein</fullName>
    </submittedName>
</protein>
<proteinExistence type="predicted"/>
<reference evidence="2" key="2">
    <citation type="submission" date="2020-07" db="EMBL/GenBank/DDBJ databases">
        <authorList>
            <person name="Vera ALvarez R."/>
            <person name="Arias-Moreno D.M."/>
            <person name="Jimenez-Jacinto V."/>
            <person name="Jimenez-Bremont J.F."/>
            <person name="Swaminathan K."/>
            <person name="Moose S.P."/>
            <person name="Guerrero-Gonzalez M.L."/>
            <person name="Marino-Ramirez L."/>
            <person name="Landsman D."/>
            <person name="Rodriguez-Kessler M."/>
            <person name="Delgado-Sanchez P."/>
        </authorList>
    </citation>
    <scope>NUCLEOTIDE SEQUENCE</scope>
    <source>
        <tissue evidence="2">Cladode</tissue>
    </source>
</reference>
<feature type="compositionally biased region" description="Basic and acidic residues" evidence="1">
    <location>
        <begin position="67"/>
        <end position="76"/>
    </location>
</feature>
<accession>A0A7C8Z1A2</accession>
<reference evidence="2" key="1">
    <citation type="journal article" date="2013" name="J. Plant Res.">
        <title>Effect of fungi and light on seed germination of three Opuntia species from semiarid lands of central Mexico.</title>
        <authorList>
            <person name="Delgado-Sanchez P."/>
            <person name="Jimenez-Bremont J.F."/>
            <person name="Guerrero-Gonzalez Mde L."/>
            <person name="Flores J."/>
        </authorList>
    </citation>
    <scope>NUCLEOTIDE SEQUENCE</scope>
    <source>
        <tissue evidence="2">Cladode</tissue>
    </source>
</reference>
<organism evidence="2">
    <name type="scientific">Opuntia streptacantha</name>
    <name type="common">Prickly pear cactus</name>
    <name type="synonym">Opuntia cardona</name>
    <dbReference type="NCBI Taxonomy" id="393608"/>
    <lineage>
        <taxon>Eukaryota</taxon>
        <taxon>Viridiplantae</taxon>
        <taxon>Streptophyta</taxon>
        <taxon>Embryophyta</taxon>
        <taxon>Tracheophyta</taxon>
        <taxon>Spermatophyta</taxon>
        <taxon>Magnoliopsida</taxon>
        <taxon>eudicotyledons</taxon>
        <taxon>Gunneridae</taxon>
        <taxon>Pentapetalae</taxon>
        <taxon>Caryophyllales</taxon>
        <taxon>Cactineae</taxon>
        <taxon>Cactaceae</taxon>
        <taxon>Opuntioideae</taxon>
        <taxon>Opuntia</taxon>
    </lineage>
</organism>
<evidence type="ECO:0000313" key="2">
    <source>
        <dbReference type="EMBL" id="MBA4631739.1"/>
    </source>
</evidence>
<evidence type="ECO:0000256" key="1">
    <source>
        <dbReference type="SAM" id="MobiDB-lite"/>
    </source>
</evidence>
<name>A0A7C8Z1A2_OPUST</name>
<sequence>MGCGVSKHNPDHKQRLGRIRPIICSRFYQIRANRNSTSPGCPSIESKITEAFANVEAKRSIKALAEPQRRGKKENIDEVNISQEEKNATDDNNRRMLSHESLSFRVYCRDSADHILDLVEQEDLDEYIDADNIAEGQRIGTNEESVCSNEIAAKEAPKKGIRMSMFKKMPARDANASFSFSNGLSENAPLLHKAVLA</sequence>